<dbReference type="SUPFAM" id="SSF53590">
    <property type="entry name" value="Nucleoside hydrolase"/>
    <property type="match status" value="1"/>
</dbReference>
<dbReference type="PANTHER" id="PTHR12304:SF4">
    <property type="entry name" value="URIDINE NUCLEOSIDASE"/>
    <property type="match status" value="1"/>
</dbReference>
<dbReference type="InterPro" id="IPR036452">
    <property type="entry name" value="Ribo_hydro-like"/>
</dbReference>
<dbReference type="InterPro" id="IPR015910">
    <property type="entry name" value="I/U_nuclsd_hydro_CS"/>
</dbReference>
<dbReference type="PANTHER" id="PTHR12304">
    <property type="entry name" value="INOSINE-URIDINE PREFERRING NUCLEOSIDE HYDROLASE"/>
    <property type="match status" value="1"/>
</dbReference>
<keyword evidence="5" id="KW-1185">Reference proteome</keyword>
<evidence type="ECO:0000313" key="5">
    <source>
        <dbReference type="Proteomes" id="UP000996601"/>
    </source>
</evidence>
<comment type="caution">
    <text evidence="4">The sequence shown here is derived from an EMBL/GenBank/DDBJ whole genome shotgun (WGS) entry which is preliminary data.</text>
</comment>
<dbReference type="Pfam" id="PF01156">
    <property type="entry name" value="IU_nuc_hydro"/>
    <property type="match status" value="1"/>
</dbReference>
<evidence type="ECO:0000256" key="2">
    <source>
        <dbReference type="ARBA" id="ARBA00023295"/>
    </source>
</evidence>
<evidence type="ECO:0000259" key="3">
    <source>
        <dbReference type="Pfam" id="PF01156"/>
    </source>
</evidence>
<evidence type="ECO:0000256" key="1">
    <source>
        <dbReference type="ARBA" id="ARBA00022801"/>
    </source>
</evidence>
<name>A0ABT1R1P5_9HYPH</name>
<sequence length="320" mass="33795">MQARHRIILDCDPGVDDAIAILLALACPEIELLGITCVTGNKDLSFTTNNALRICALADRSDIPVYAGCTRPLMGPYQRKWPSVHGTDGLCDLDLPGKPGVLVEEHAVDFIIRKVLAAPGEVSLCVIGPMTNIALAIVKAPHIAPLIRSVVFMGGAAFCPGNSGPLAEFNILVDPEAAEIVMSSGIPLVMLGLDVTQKVRIGEGHVAALEQAGTAAAVAIGAMLRAYGSNDPCLHDPCAILYYIAPDLFSGVEAHVRVLANPTEARGATVAAVSERHRDGRPPNCLVVTDCDVEKLLSILVDRMGDGRRWSRRMTIAAGG</sequence>
<feature type="domain" description="Inosine/uridine-preferring nucleoside hydrolase" evidence="3">
    <location>
        <begin position="7"/>
        <end position="297"/>
    </location>
</feature>
<dbReference type="EMBL" id="WHSB02000001">
    <property type="protein sequence ID" value="MCQ4629051.1"/>
    <property type="molecule type" value="Genomic_DNA"/>
</dbReference>
<organism evidence="4 5">
    <name type="scientific">Shinella lacus</name>
    <dbReference type="NCBI Taxonomy" id="2654216"/>
    <lineage>
        <taxon>Bacteria</taxon>
        <taxon>Pseudomonadati</taxon>
        <taxon>Pseudomonadota</taxon>
        <taxon>Alphaproteobacteria</taxon>
        <taxon>Hyphomicrobiales</taxon>
        <taxon>Rhizobiaceae</taxon>
        <taxon>Shinella</taxon>
    </lineage>
</organism>
<dbReference type="GO" id="GO:0016787">
    <property type="term" value="F:hydrolase activity"/>
    <property type="evidence" value="ECO:0007669"/>
    <property type="project" value="UniProtKB-KW"/>
</dbReference>
<dbReference type="PROSITE" id="PS01247">
    <property type="entry name" value="IUNH"/>
    <property type="match status" value="1"/>
</dbReference>
<gene>
    <name evidence="4" type="ORF">GB927_003310</name>
</gene>
<reference evidence="4" key="1">
    <citation type="submission" date="2021-07" db="EMBL/GenBank/DDBJ databases">
        <title>Shinella sp. nov., a novel member of the genus Shinella from water.</title>
        <authorList>
            <person name="Deng Y."/>
        </authorList>
    </citation>
    <scope>NUCLEOTIDE SEQUENCE</scope>
    <source>
        <strain evidence="4">CPCC 100929</strain>
    </source>
</reference>
<keyword evidence="1 4" id="KW-0378">Hydrolase</keyword>
<accession>A0ABT1R1P5</accession>
<keyword evidence="2" id="KW-0326">Glycosidase</keyword>
<dbReference type="InterPro" id="IPR001910">
    <property type="entry name" value="Inosine/uridine_hydrolase_dom"/>
</dbReference>
<dbReference type="InterPro" id="IPR023186">
    <property type="entry name" value="IUNH"/>
</dbReference>
<evidence type="ECO:0000313" key="4">
    <source>
        <dbReference type="EMBL" id="MCQ4629051.1"/>
    </source>
</evidence>
<proteinExistence type="predicted"/>
<dbReference type="Proteomes" id="UP000996601">
    <property type="component" value="Unassembled WGS sequence"/>
</dbReference>
<dbReference type="CDD" id="cd02651">
    <property type="entry name" value="nuc_hydro_IU_UC_XIUA"/>
    <property type="match status" value="1"/>
</dbReference>
<dbReference type="RefSeq" id="WP_256115147.1">
    <property type="nucleotide sequence ID" value="NZ_WHSB02000001.1"/>
</dbReference>
<protein>
    <submittedName>
        <fullName evidence="4">Nucleoside hydrolase</fullName>
    </submittedName>
</protein>
<dbReference type="Gene3D" id="3.90.245.10">
    <property type="entry name" value="Ribonucleoside hydrolase-like"/>
    <property type="match status" value="1"/>
</dbReference>